<feature type="zinc finger region" description="CR-type" evidence="5">
    <location>
        <begin position="135"/>
        <end position="219"/>
    </location>
</feature>
<dbReference type="GO" id="GO:0006457">
    <property type="term" value="P:protein folding"/>
    <property type="evidence" value="ECO:0007669"/>
    <property type="project" value="InterPro"/>
</dbReference>
<dbReference type="InterPro" id="IPR018253">
    <property type="entry name" value="DnaJ_domain_CS"/>
</dbReference>
<dbReference type="Pfam" id="PF01556">
    <property type="entry name" value="DnaJ_C"/>
    <property type="match status" value="1"/>
</dbReference>
<dbReference type="CDD" id="cd06257">
    <property type="entry name" value="DnaJ"/>
    <property type="match status" value="1"/>
</dbReference>
<organism evidence="9">
    <name type="scientific">Daucus carota subsp. sativus</name>
    <name type="common">Carrot</name>
    <dbReference type="NCBI Taxonomy" id="79200"/>
    <lineage>
        <taxon>Eukaryota</taxon>
        <taxon>Viridiplantae</taxon>
        <taxon>Streptophyta</taxon>
        <taxon>Embryophyta</taxon>
        <taxon>Tracheophyta</taxon>
        <taxon>Spermatophyta</taxon>
        <taxon>Magnoliopsida</taxon>
        <taxon>eudicotyledons</taxon>
        <taxon>Gunneridae</taxon>
        <taxon>Pentapetalae</taxon>
        <taxon>asterids</taxon>
        <taxon>campanulids</taxon>
        <taxon>Apiales</taxon>
        <taxon>Apiaceae</taxon>
        <taxon>Apioideae</taxon>
        <taxon>Scandiceae</taxon>
        <taxon>Daucinae</taxon>
        <taxon>Daucus</taxon>
        <taxon>Daucus sect. Daucus</taxon>
    </lineage>
</organism>
<dbReference type="EMBL" id="CP093347">
    <property type="protein sequence ID" value="WOH01456.1"/>
    <property type="molecule type" value="Genomic_DNA"/>
</dbReference>
<evidence type="ECO:0000256" key="5">
    <source>
        <dbReference type="PROSITE-ProRule" id="PRU00546"/>
    </source>
</evidence>
<evidence type="ECO:0000256" key="4">
    <source>
        <dbReference type="ARBA" id="ARBA00022833"/>
    </source>
</evidence>
<keyword evidence="1 5" id="KW-0479">Metal-binding</keyword>
<proteinExistence type="inferred from homology"/>
<dbReference type="InterPro" id="IPR001305">
    <property type="entry name" value="HSP_DnaJ_Cys-rich_dom"/>
</dbReference>
<dbReference type="Pfam" id="PF00684">
    <property type="entry name" value="DnaJ_CXXCXGXG"/>
    <property type="match status" value="1"/>
</dbReference>
<dbReference type="GO" id="GO:0005524">
    <property type="term" value="F:ATP binding"/>
    <property type="evidence" value="ECO:0007669"/>
    <property type="project" value="InterPro"/>
</dbReference>
<dbReference type="InterPro" id="IPR012724">
    <property type="entry name" value="DnaJ"/>
</dbReference>
<dbReference type="InterPro" id="IPR008971">
    <property type="entry name" value="HSP40/DnaJ_pept-bd"/>
</dbReference>
<dbReference type="FunFam" id="2.60.260.20:FF:000003">
    <property type="entry name" value="DnaJ subfamily A member 2"/>
    <property type="match status" value="1"/>
</dbReference>
<evidence type="ECO:0000256" key="2">
    <source>
        <dbReference type="ARBA" id="ARBA00022737"/>
    </source>
</evidence>
<dbReference type="OrthoDB" id="550424at2759"/>
<dbReference type="InterPro" id="IPR036410">
    <property type="entry name" value="HSP_DnaJ_Cys-rich_dom_sf"/>
</dbReference>
<evidence type="ECO:0000256" key="1">
    <source>
        <dbReference type="ARBA" id="ARBA00022723"/>
    </source>
</evidence>
<sequence>MFGRAAKRVNDTKYYDVLGVSKNATQDELKKAYRKAAIKNHPDKGGDSEKFKEISQAYEVLSDPEKREIYDQYGEDGLKEGMGGPGEMHDPFEMFHSFFDGAIPSGRGNGRGQRQKRGEDVVHSLNVSLEDLYRGTSKKLSLSRNVICSKCKGKGSKSGASMKCSGCKGSGMKVSVSQFGPGMFQQMHHPCDGCNGTGERINDRDRCAQCKGNKVVQQKKVKNVIVDKGMHNGQKITYAGEADEAPDTVTGDIVCVLKQKEHPKFKRKGDDLFVEHTLSLTEALCGYQFVLTHLDGRHLLFKSNPGEVVKPDQYKAISDEGMPVYQNPVMKGQLYIHFKVEFPDSLSPDHLTALEAVLPPRSKPQMTAVELDECEETTLHDVDMEEMKRKEAHAQQEAYDEDEEMPGGAHRVQCAQQ</sequence>
<dbReference type="SMART" id="SM00271">
    <property type="entry name" value="DnaJ"/>
    <property type="match status" value="1"/>
</dbReference>
<dbReference type="PROSITE" id="PS51188">
    <property type="entry name" value="ZF_CR"/>
    <property type="match status" value="1"/>
</dbReference>
<accession>A0A161XTB5</accession>
<reference evidence="10" key="2">
    <citation type="submission" date="2022-03" db="EMBL/GenBank/DDBJ databases">
        <title>Draft title - Genomic analysis of global carrot germplasm unveils the trajectory of domestication and the origin of high carotenoid orange carrot.</title>
        <authorList>
            <person name="Iorizzo M."/>
            <person name="Ellison S."/>
            <person name="Senalik D."/>
            <person name="Macko-Podgorni A."/>
            <person name="Grzebelus D."/>
            <person name="Bostan H."/>
            <person name="Rolling W."/>
            <person name="Curaba J."/>
            <person name="Simon P."/>
        </authorList>
    </citation>
    <scope>NUCLEOTIDE SEQUENCE</scope>
    <source>
        <tissue evidence="10">Leaf</tissue>
    </source>
</reference>
<dbReference type="KEGG" id="dcr:108222152"/>
<dbReference type="SUPFAM" id="SSF57938">
    <property type="entry name" value="DnaJ/Hsp40 cysteine-rich domain"/>
    <property type="match status" value="1"/>
</dbReference>
<dbReference type="Pfam" id="PF00226">
    <property type="entry name" value="DnaJ"/>
    <property type="match status" value="1"/>
</dbReference>
<dbReference type="EMBL" id="LNRQ01000005">
    <property type="protein sequence ID" value="KZM94966.1"/>
    <property type="molecule type" value="Genomic_DNA"/>
</dbReference>
<dbReference type="AlphaFoldDB" id="A0A161XTB5"/>
<evidence type="ECO:0000313" key="11">
    <source>
        <dbReference type="Proteomes" id="UP000077755"/>
    </source>
</evidence>
<dbReference type="PROSITE" id="PS50076">
    <property type="entry name" value="DNAJ_2"/>
    <property type="match status" value="1"/>
</dbReference>
<dbReference type="SUPFAM" id="SSF46565">
    <property type="entry name" value="Chaperone J-domain"/>
    <property type="match status" value="1"/>
</dbReference>
<evidence type="ECO:0000259" key="8">
    <source>
        <dbReference type="PROSITE" id="PS51188"/>
    </source>
</evidence>
<dbReference type="GO" id="GO:0009408">
    <property type="term" value="P:response to heat"/>
    <property type="evidence" value="ECO:0007669"/>
    <property type="project" value="InterPro"/>
</dbReference>
<dbReference type="CDD" id="cd10747">
    <property type="entry name" value="DnaJ_C"/>
    <property type="match status" value="1"/>
</dbReference>
<dbReference type="SUPFAM" id="SSF49493">
    <property type="entry name" value="HSP40/DnaJ peptide-binding domain"/>
    <property type="match status" value="2"/>
</dbReference>
<feature type="region of interest" description="Disordered" evidence="6">
    <location>
        <begin position="385"/>
        <end position="417"/>
    </location>
</feature>
<keyword evidence="4 5" id="KW-0862">Zinc</keyword>
<evidence type="ECO:0000256" key="3">
    <source>
        <dbReference type="ARBA" id="ARBA00022771"/>
    </source>
</evidence>
<keyword evidence="3 5" id="KW-0863">Zinc-finger</keyword>
<feature type="domain" description="CR-type" evidence="8">
    <location>
        <begin position="135"/>
        <end position="219"/>
    </location>
</feature>
<dbReference type="GO" id="GO:0051082">
    <property type="term" value="F:unfolded protein binding"/>
    <property type="evidence" value="ECO:0007669"/>
    <property type="project" value="InterPro"/>
</dbReference>
<dbReference type="STRING" id="79200.A0A161XTB5"/>
<dbReference type="Gene3D" id="1.10.287.110">
    <property type="entry name" value="DnaJ domain"/>
    <property type="match status" value="1"/>
</dbReference>
<dbReference type="InterPro" id="IPR002939">
    <property type="entry name" value="DnaJ_C"/>
</dbReference>
<dbReference type="InterPro" id="IPR044713">
    <property type="entry name" value="DNJA1/2-like"/>
</dbReference>
<feature type="domain" description="J" evidence="7">
    <location>
        <begin position="13"/>
        <end position="74"/>
    </location>
</feature>
<reference evidence="9" key="1">
    <citation type="journal article" date="2016" name="Nat. Genet.">
        <title>A high-quality carrot genome assembly provides new insights into carotenoid accumulation and asterid genome evolution.</title>
        <authorList>
            <person name="Iorizzo M."/>
            <person name="Ellison S."/>
            <person name="Senalik D."/>
            <person name="Zeng P."/>
            <person name="Satapoomin P."/>
            <person name="Huang J."/>
            <person name="Bowman M."/>
            <person name="Iovene M."/>
            <person name="Sanseverino W."/>
            <person name="Cavagnaro P."/>
            <person name="Yildiz M."/>
            <person name="Macko-Podgorni A."/>
            <person name="Moranska E."/>
            <person name="Grzebelus E."/>
            <person name="Grzebelus D."/>
            <person name="Ashrafi H."/>
            <person name="Zheng Z."/>
            <person name="Cheng S."/>
            <person name="Spooner D."/>
            <person name="Van Deynze A."/>
            <person name="Simon P."/>
        </authorList>
    </citation>
    <scope>NUCLEOTIDE SEQUENCE [LARGE SCALE GENOMIC DNA]</scope>
    <source>
        <tissue evidence="9">Leaf</tissue>
    </source>
</reference>
<dbReference type="Gene3D" id="2.60.260.20">
    <property type="entry name" value="Urease metallochaperone UreE, N-terminal domain"/>
    <property type="match status" value="2"/>
</dbReference>
<keyword evidence="2" id="KW-0677">Repeat</keyword>
<dbReference type="Gramene" id="KZM94966">
    <property type="protein sequence ID" value="KZM94966"/>
    <property type="gene ID" value="DCAR_018208"/>
</dbReference>
<dbReference type="Gene3D" id="2.10.230.10">
    <property type="entry name" value="Heat shock protein DnaJ, cysteine-rich domain"/>
    <property type="match status" value="1"/>
</dbReference>
<dbReference type="GO" id="GO:0008270">
    <property type="term" value="F:zinc ion binding"/>
    <property type="evidence" value="ECO:0007669"/>
    <property type="project" value="UniProtKB-KW"/>
</dbReference>
<dbReference type="Proteomes" id="UP000077755">
    <property type="component" value="Chromosome 5"/>
</dbReference>
<dbReference type="PRINTS" id="PR00625">
    <property type="entry name" value="JDOMAIN"/>
</dbReference>
<dbReference type="PANTHER" id="PTHR43888">
    <property type="entry name" value="DNAJ-LIKE-2, ISOFORM A-RELATED"/>
    <property type="match status" value="1"/>
</dbReference>
<dbReference type="CDD" id="cd10719">
    <property type="entry name" value="DnaJ_zf"/>
    <property type="match status" value="1"/>
</dbReference>
<evidence type="ECO:0008006" key="12">
    <source>
        <dbReference type="Google" id="ProtNLM"/>
    </source>
</evidence>
<evidence type="ECO:0000259" key="7">
    <source>
        <dbReference type="PROSITE" id="PS50076"/>
    </source>
</evidence>
<name>A0A161XTB5_DAUCS</name>
<evidence type="ECO:0000313" key="10">
    <source>
        <dbReference type="EMBL" id="WOH01456.1"/>
    </source>
</evidence>
<dbReference type="GO" id="GO:0030544">
    <property type="term" value="F:Hsp70 protein binding"/>
    <property type="evidence" value="ECO:0007669"/>
    <property type="project" value="InterPro"/>
</dbReference>
<feature type="compositionally biased region" description="Basic and acidic residues" evidence="6">
    <location>
        <begin position="385"/>
        <end position="394"/>
    </location>
</feature>
<dbReference type="FunFam" id="1.10.287.110:FF:000041">
    <property type="entry name" value="Chaperone protein DNAj, putative"/>
    <property type="match status" value="1"/>
</dbReference>
<evidence type="ECO:0000313" key="9">
    <source>
        <dbReference type="EMBL" id="KZM94966.1"/>
    </source>
</evidence>
<dbReference type="InterPro" id="IPR001623">
    <property type="entry name" value="DnaJ_domain"/>
</dbReference>
<dbReference type="FunFam" id="2.10.230.10:FF:000001">
    <property type="entry name" value="DnaJ subfamily A member 2"/>
    <property type="match status" value="1"/>
</dbReference>
<protein>
    <recommendedName>
        <fullName evidence="12">J domain-containing protein</fullName>
    </recommendedName>
</protein>
<dbReference type="HAMAP" id="MF_01152">
    <property type="entry name" value="DnaJ"/>
    <property type="match status" value="1"/>
</dbReference>
<gene>
    <name evidence="9" type="ORF">DCAR_018208</name>
    <name evidence="10" type="ORF">DCAR_0520840</name>
</gene>
<keyword evidence="11" id="KW-1185">Reference proteome</keyword>
<dbReference type="PROSITE" id="PS00636">
    <property type="entry name" value="DNAJ_1"/>
    <property type="match status" value="1"/>
</dbReference>
<evidence type="ECO:0000256" key="6">
    <source>
        <dbReference type="SAM" id="MobiDB-lite"/>
    </source>
</evidence>
<dbReference type="InterPro" id="IPR036869">
    <property type="entry name" value="J_dom_sf"/>
</dbReference>